<organism evidence="3 4">
    <name type="scientific">Thermalbibacter longus</name>
    <dbReference type="NCBI Taxonomy" id="2951981"/>
    <lineage>
        <taxon>Bacteria</taxon>
        <taxon>Pseudomonadati</taxon>
        <taxon>Thermomicrobiota</taxon>
        <taxon>Thermomicrobia</taxon>
        <taxon>Thermomicrobiales</taxon>
        <taxon>Thermomicrobiaceae</taxon>
        <taxon>Thermalbibacter</taxon>
    </lineage>
</organism>
<feature type="chain" id="PRO_5041200920" evidence="1">
    <location>
        <begin position="30"/>
        <end position="597"/>
    </location>
</feature>
<dbReference type="EMBL" id="JAMSLR010000006">
    <property type="protein sequence ID" value="MCM8749492.1"/>
    <property type="molecule type" value="Genomic_DNA"/>
</dbReference>
<keyword evidence="1" id="KW-0732">Signal</keyword>
<evidence type="ECO:0000259" key="2">
    <source>
        <dbReference type="Pfam" id="PF11790"/>
    </source>
</evidence>
<dbReference type="SUPFAM" id="SSF51445">
    <property type="entry name" value="(Trans)glycosidases"/>
    <property type="match status" value="1"/>
</dbReference>
<reference evidence="3" key="1">
    <citation type="submission" date="2022-06" db="EMBL/GenBank/DDBJ databases">
        <title>CFH 74404 Thermomicrobiaceae sp.</title>
        <authorList>
            <person name="Ming H."/>
            <person name="Li W.-J."/>
            <person name="Zhao Z."/>
        </authorList>
    </citation>
    <scope>NUCLEOTIDE SEQUENCE</scope>
    <source>
        <strain evidence="3">CFH 74404</strain>
    </source>
</reference>
<dbReference type="RefSeq" id="WP_284057274.1">
    <property type="nucleotide sequence ID" value="NZ_JAMSLR010000006.1"/>
</dbReference>
<evidence type="ECO:0000256" key="1">
    <source>
        <dbReference type="SAM" id="SignalP"/>
    </source>
</evidence>
<dbReference type="Gene3D" id="3.20.20.80">
    <property type="entry name" value="Glycosidases"/>
    <property type="match status" value="1"/>
</dbReference>
<keyword evidence="3" id="KW-0378">Hydrolase</keyword>
<evidence type="ECO:0000313" key="4">
    <source>
        <dbReference type="Proteomes" id="UP001165306"/>
    </source>
</evidence>
<dbReference type="InterPro" id="IPR024655">
    <property type="entry name" value="Asl1_glyco_hydro_catalytic"/>
</dbReference>
<proteinExistence type="predicted"/>
<dbReference type="GO" id="GO:0004553">
    <property type="term" value="F:hydrolase activity, hydrolyzing O-glycosyl compounds"/>
    <property type="evidence" value="ECO:0007669"/>
    <property type="project" value="TreeGrafter"/>
</dbReference>
<dbReference type="Pfam" id="PF11790">
    <property type="entry name" value="Glyco_hydro_cc"/>
    <property type="match status" value="1"/>
</dbReference>
<name>A0AA42BAA9_9BACT</name>
<evidence type="ECO:0000313" key="3">
    <source>
        <dbReference type="EMBL" id="MCM8749492.1"/>
    </source>
</evidence>
<feature type="domain" description="Asl1-like glycosyl hydrolase catalytic" evidence="2">
    <location>
        <begin position="208"/>
        <end position="352"/>
    </location>
</feature>
<dbReference type="Proteomes" id="UP001165306">
    <property type="component" value="Unassembled WGS sequence"/>
</dbReference>
<protein>
    <submittedName>
        <fullName evidence="3">Glycoside hydrolase family protein</fullName>
    </submittedName>
</protein>
<feature type="signal peptide" evidence="1">
    <location>
        <begin position="1"/>
        <end position="29"/>
    </location>
</feature>
<dbReference type="AlphaFoldDB" id="A0AA42BAA9"/>
<accession>A0AA42BAA9</accession>
<comment type="caution">
    <text evidence="3">The sequence shown here is derived from an EMBL/GenBank/DDBJ whole genome shotgun (WGS) entry which is preliminary data.</text>
</comment>
<dbReference type="InterPro" id="IPR051923">
    <property type="entry name" value="Glycosyl_Hydrolase_39"/>
</dbReference>
<sequence length="597" mass="68725">MALAGRYQRLLLVALLSLTLLGQPSLVSAARDPANPRDFFGIVGRDPWYEYNTDPERHPLDVNRTFLEGMMADIAAMGAGWVRIEFHAEYDQPEGPGWIDPVKHDWYIQELAPRYGVKVLAVMGSGILADLDQTYRFRHINDRPGADGRNRYSRAFVQRVKEIVDRYGDRLGAIEILNEPNANQILHWETLGQEKAVDPEIYGRIAVDLYETVKPAHPSVQFVAGSLLHDRESGQTDHLDWLRAVYESEAVRDYVQRTGRHPWDGVSIHPYNLPPEETLADLRRLRALQTEFGDTSGVWVTEIGYPAAPPEWSVSGIMDPTQQEIRQAEFLREVYTKLRDETPFVDRVFWFKYEDFGDGHDYANWGLVRLRDSAFRYGREATPWPRKPAYMVYQSLARPEMLPTAPVPPPLNAGPDVWYFPETGHTLRGPFLRYWLEHGGLALFGYPKTEVFFVAGRAVQYFERARFEYWPEFRGTPYEVQLGLLGWYVARGRQFERQPPPSPDQPPDPNRVYFPETGQYLGGAFKRYWEEHGGLAIFGYPISGELTEVNPADGKTYTVQYFERARFEYHPEHAGTEHEVQLGLLGNQVLSTMSWYR</sequence>
<keyword evidence="4" id="KW-1185">Reference proteome</keyword>
<dbReference type="PANTHER" id="PTHR12631">
    <property type="entry name" value="ALPHA-L-IDURONIDASE"/>
    <property type="match status" value="1"/>
</dbReference>
<dbReference type="InterPro" id="IPR017853">
    <property type="entry name" value="GH"/>
</dbReference>
<dbReference type="PANTHER" id="PTHR12631:SF10">
    <property type="entry name" value="BETA-XYLOSIDASE-LIKE PROTEIN-RELATED"/>
    <property type="match status" value="1"/>
</dbReference>
<gene>
    <name evidence="3" type="ORF">NET02_10060</name>
</gene>